<organism evidence="1 2">
    <name type="scientific">Avena sativa</name>
    <name type="common">Oat</name>
    <dbReference type="NCBI Taxonomy" id="4498"/>
    <lineage>
        <taxon>Eukaryota</taxon>
        <taxon>Viridiplantae</taxon>
        <taxon>Streptophyta</taxon>
        <taxon>Embryophyta</taxon>
        <taxon>Tracheophyta</taxon>
        <taxon>Spermatophyta</taxon>
        <taxon>Magnoliopsida</taxon>
        <taxon>Liliopsida</taxon>
        <taxon>Poales</taxon>
        <taxon>Poaceae</taxon>
        <taxon>BOP clade</taxon>
        <taxon>Pooideae</taxon>
        <taxon>Poodae</taxon>
        <taxon>Poeae</taxon>
        <taxon>Poeae Chloroplast Group 1 (Aveneae type)</taxon>
        <taxon>Aveninae</taxon>
        <taxon>Avena</taxon>
    </lineage>
</organism>
<keyword evidence="2" id="KW-1185">Reference proteome</keyword>
<accession>A0ACD5VA37</accession>
<evidence type="ECO:0000313" key="1">
    <source>
        <dbReference type="EnsemblPlants" id="AVESA.00010b.r2.2DG0388170.1.CDS.1"/>
    </source>
</evidence>
<protein>
    <submittedName>
        <fullName evidence="1">Uncharacterized protein</fullName>
    </submittedName>
</protein>
<dbReference type="Proteomes" id="UP001732700">
    <property type="component" value="Chromosome 2D"/>
</dbReference>
<evidence type="ECO:0000313" key="2">
    <source>
        <dbReference type="Proteomes" id="UP001732700"/>
    </source>
</evidence>
<dbReference type="EnsemblPlants" id="AVESA.00010b.r2.2DG0388170.1">
    <property type="protein sequence ID" value="AVESA.00010b.r2.2DG0388170.1.CDS.1"/>
    <property type="gene ID" value="AVESA.00010b.r2.2DG0388170"/>
</dbReference>
<proteinExistence type="predicted"/>
<reference evidence="1" key="2">
    <citation type="submission" date="2025-09" db="UniProtKB">
        <authorList>
            <consortium name="EnsemblPlants"/>
        </authorList>
    </citation>
    <scope>IDENTIFICATION</scope>
</reference>
<name>A0ACD5VA37_AVESA</name>
<sequence>MAPPAPHLADEILEEIFILLPTPAALARASTACASFRRIITARSFLRRFHKLHPPPLLGFVADKGGFHPAGDPHPSAPLARALADGADFSYSFVPKPNDGLLGPWYPRDVRDGRVLLERGCQYGIASVFTSLAVCDTLSRRYVLLPPIPKKMTVQQKRLVEFEPMLAPIGEDEDEDETSFKVICTAYYESKLVAFVFSSVTRQWCIAASPSWRSLGTIEPSWKRMYRFNYLRGCFYWTALWCDKLKLLVLVTRIMKFSTVDILAGYHLQLMNQPRLSVCMSTVVDATKGALEMFTLVGIDEPTSFHIHHTTTRQNSGGSSSEWQQKNVTALPRRCLYYILGATEGFLFLRGVGAALWDDQLCRALGWDKDVDFFSLDVKTFELKKVCRAAYYDFPVRVHSYFGFPPPLSKPSL</sequence>
<reference evidence="1" key="1">
    <citation type="submission" date="2021-05" db="EMBL/GenBank/DDBJ databases">
        <authorList>
            <person name="Scholz U."/>
            <person name="Mascher M."/>
            <person name="Fiebig A."/>
        </authorList>
    </citation>
    <scope>NUCLEOTIDE SEQUENCE [LARGE SCALE GENOMIC DNA]</scope>
</reference>